<sequence length="90" mass="10187">MLNNCHEAKNAKVNHTMKDGIKELECPMAIEFYNRIMGGIDLAVQMATVYGLDRISCKWWKKVFLSPIDERSGQLMDCVLCTITSKNSTS</sequence>
<dbReference type="AlphaFoldDB" id="A0A8X6L7V9"/>
<dbReference type="Proteomes" id="UP000887116">
    <property type="component" value="Unassembled WGS sequence"/>
</dbReference>
<keyword evidence="2" id="KW-1185">Reference proteome</keyword>
<comment type="caution">
    <text evidence="1">The sequence shown here is derived from an EMBL/GenBank/DDBJ whole genome shotgun (WGS) entry which is preliminary data.</text>
</comment>
<organism evidence="1 2">
    <name type="scientific">Trichonephila clavata</name>
    <name type="common">Joro spider</name>
    <name type="synonym">Nephila clavata</name>
    <dbReference type="NCBI Taxonomy" id="2740835"/>
    <lineage>
        <taxon>Eukaryota</taxon>
        <taxon>Metazoa</taxon>
        <taxon>Ecdysozoa</taxon>
        <taxon>Arthropoda</taxon>
        <taxon>Chelicerata</taxon>
        <taxon>Arachnida</taxon>
        <taxon>Araneae</taxon>
        <taxon>Araneomorphae</taxon>
        <taxon>Entelegynae</taxon>
        <taxon>Araneoidea</taxon>
        <taxon>Nephilidae</taxon>
        <taxon>Trichonephila</taxon>
    </lineage>
</organism>
<proteinExistence type="predicted"/>
<dbReference type="OrthoDB" id="75807at2759"/>
<protein>
    <submittedName>
        <fullName evidence="1">Rho guanine nucleotide exchange factor 10-like protein</fullName>
    </submittedName>
</protein>
<name>A0A8X6L7V9_TRICU</name>
<evidence type="ECO:0000313" key="1">
    <source>
        <dbReference type="EMBL" id="GFQ98581.1"/>
    </source>
</evidence>
<dbReference type="EMBL" id="BMAO01034736">
    <property type="protein sequence ID" value="GFQ98581.1"/>
    <property type="molecule type" value="Genomic_DNA"/>
</dbReference>
<evidence type="ECO:0000313" key="2">
    <source>
        <dbReference type="Proteomes" id="UP000887116"/>
    </source>
</evidence>
<accession>A0A8X6L7V9</accession>
<gene>
    <name evidence="1" type="primary">X975_25666</name>
    <name evidence="1" type="ORF">TNCT_565431</name>
</gene>
<reference evidence="1" key="1">
    <citation type="submission" date="2020-07" db="EMBL/GenBank/DDBJ databases">
        <title>Multicomponent nature underlies the extraordinary mechanical properties of spider dragline silk.</title>
        <authorList>
            <person name="Kono N."/>
            <person name="Nakamura H."/>
            <person name="Mori M."/>
            <person name="Yoshida Y."/>
            <person name="Ohtoshi R."/>
            <person name="Malay A.D."/>
            <person name="Moran D.A.P."/>
            <person name="Tomita M."/>
            <person name="Numata K."/>
            <person name="Arakawa K."/>
        </authorList>
    </citation>
    <scope>NUCLEOTIDE SEQUENCE</scope>
</reference>